<organism evidence="2 3">
    <name type="scientific">Vibrio phage vB_VruC_PG21</name>
    <dbReference type="NCBI Taxonomy" id="2928757"/>
    <lineage>
        <taxon>Viruses</taxon>
        <taxon>Varidnaviria</taxon>
        <taxon>Abadenavirae</taxon>
        <taxon>Produgelaviricota</taxon>
        <taxon>Belvinaviricetes</taxon>
        <taxon>Vinavirales</taxon>
        <taxon>Asemoviridae</taxon>
        <taxon>Rumoivirus</taxon>
        <taxon>Rumoivirus VruC</taxon>
    </lineage>
</organism>
<feature type="compositionally biased region" description="Low complexity" evidence="1">
    <location>
        <begin position="62"/>
        <end position="79"/>
    </location>
</feature>
<proteinExistence type="predicted"/>
<name>A0AAE9GSF5_9VIRU</name>
<evidence type="ECO:0000313" key="2">
    <source>
        <dbReference type="EMBL" id="UOL48282.1"/>
    </source>
</evidence>
<keyword evidence="3" id="KW-1185">Reference proteome</keyword>
<feature type="region of interest" description="Disordered" evidence="1">
    <location>
        <begin position="47"/>
        <end position="79"/>
    </location>
</feature>
<sequence length="175" mass="17965">MPRLNASGWKKGDLRIWSGELENIPNGWELAEEMIDRAVVGAGGAYSKGQKFGNNTQRPDKPSVSVSKPSVSVSKPSVSVSVQNHTLSTSRIPAHGHSGTAGANAGTGSQFAASTMTGRTLSTNNAGSSGAHNHGATVSVGNISATVGNITATVGNVGTVDTRQESIAVIWIKKI</sequence>
<evidence type="ECO:0000313" key="3">
    <source>
        <dbReference type="Proteomes" id="UP001240192"/>
    </source>
</evidence>
<protein>
    <submittedName>
        <fullName evidence="2">Tail protein</fullName>
    </submittedName>
</protein>
<dbReference type="Proteomes" id="UP001240192">
    <property type="component" value="Segment"/>
</dbReference>
<accession>A0AAE9GSF5</accession>
<evidence type="ECO:0000256" key="1">
    <source>
        <dbReference type="SAM" id="MobiDB-lite"/>
    </source>
</evidence>
<reference evidence="2" key="1">
    <citation type="submission" date="2022-02" db="EMBL/GenBank/DDBJ databases">
        <authorList>
            <person name="Guo R."/>
        </authorList>
    </citation>
    <scope>NUCLEOTIDE SEQUENCE</scope>
</reference>
<dbReference type="EMBL" id="OM867525">
    <property type="protein sequence ID" value="UOL48282.1"/>
    <property type="molecule type" value="Genomic_DNA"/>
</dbReference>